<dbReference type="EMBL" id="JAJSOF020000043">
    <property type="protein sequence ID" value="KAJ4425453.1"/>
    <property type="molecule type" value="Genomic_DNA"/>
</dbReference>
<dbReference type="Proteomes" id="UP001148838">
    <property type="component" value="Unassembled WGS sequence"/>
</dbReference>
<protein>
    <submittedName>
        <fullName evidence="1">Uncharacterized protein</fullName>
    </submittedName>
</protein>
<accession>A0ABQ8RUU2</accession>
<proteinExistence type="predicted"/>
<evidence type="ECO:0000313" key="1">
    <source>
        <dbReference type="EMBL" id="KAJ4425453.1"/>
    </source>
</evidence>
<gene>
    <name evidence="1" type="ORF">ANN_28069</name>
</gene>
<reference evidence="1 2" key="1">
    <citation type="journal article" date="2022" name="Allergy">
        <title>Genome assembly and annotation of Periplaneta americana reveal a comprehensive cockroach allergen profile.</title>
        <authorList>
            <person name="Wang L."/>
            <person name="Xiong Q."/>
            <person name="Saelim N."/>
            <person name="Wang L."/>
            <person name="Nong W."/>
            <person name="Wan A.T."/>
            <person name="Shi M."/>
            <person name="Liu X."/>
            <person name="Cao Q."/>
            <person name="Hui J.H.L."/>
            <person name="Sookrung N."/>
            <person name="Leung T.F."/>
            <person name="Tungtrongchitr A."/>
            <person name="Tsui S.K.W."/>
        </authorList>
    </citation>
    <scope>NUCLEOTIDE SEQUENCE [LARGE SCALE GENOMIC DNA]</scope>
    <source>
        <strain evidence="1">PWHHKU_190912</strain>
    </source>
</reference>
<sequence>MSPGSSTESYPAFARIGLRENPGKNLNQLTCPDQYSNPGHLVSQPDALTVTPQLHFSPYHVVPDFYLLEILADRRQTSISVECNVGIVYKYWRHRSVLLVIFTQQLSFQSQVQQKRRRKIVNCIQPTSSRRQRTRAEFSVIPSVSKPEQASQSSTRVCVRICVSIRRPEFECSGPQLEGPEFECSGPQLEGPEFEYSELSLKDLSQSDYQILIMFCELKPWYAEHHKSTD</sequence>
<evidence type="ECO:0000313" key="2">
    <source>
        <dbReference type="Proteomes" id="UP001148838"/>
    </source>
</evidence>
<organism evidence="1 2">
    <name type="scientific">Periplaneta americana</name>
    <name type="common">American cockroach</name>
    <name type="synonym">Blatta americana</name>
    <dbReference type="NCBI Taxonomy" id="6978"/>
    <lineage>
        <taxon>Eukaryota</taxon>
        <taxon>Metazoa</taxon>
        <taxon>Ecdysozoa</taxon>
        <taxon>Arthropoda</taxon>
        <taxon>Hexapoda</taxon>
        <taxon>Insecta</taxon>
        <taxon>Pterygota</taxon>
        <taxon>Neoptera</taxon>
        <taxon>Polyneoptera</taxon>
        <taxon>Dictyoptera</taxon>
        <taxon>Blattodea</taxon>
        <taxon>Blattoidea</taxon>
        <taxon>Blattidae</taxon>
        <taxon>Blattinae</taxon>
        <taxon>Periplaneta</taxon>
    </lineage>
</organism>
<name>A0ABQ8RUU2_PERAM</name>
<keyword evidence="2" id="KW-1185">Reference proteome</keyword>
<comment type="caution">
    <text evidence="1">The sequence shown here is derived from an EMBL/GenBank/DDBJ whole genome shotgun (WGS) entry which is preliminary data.</text>
</comment>